<proteinExistence type="predicted"/>
<protein>
    <submittedName>
        <fullName evidence="1">Uncharacterized protein</fullName>
    </submittedName>
</protein>
<accession>A0A1C7M6C8</accession>
<comment type="caution">
    <text evidence="1">The sequence shown here is derived from an EMBL/GenBank/DDBJ whole genome shotgun (WGS) entry which is preliminary data.</text>
</comment>
<reference evidence="1 2" key="1">
    <citation type="submission" date="2016-03" db="EMBL/GenBank/DDBJ databases">
        <title>Whole genome sequencing of Grifola frondosa 9006-11.</title>
        <authorList>
            <person name="Min B."/>
            <person name="Park H."/>
            <person name="Kim J.-G."/>
            <person name="Cho H."/>
            <person name="Oh Y.-L."/>
            <person name="Kong W.-S."/>
            <person name="Choi I.-G."/>
        </authorList>
    </citation>
    <scope>NUCLEOTIDE SEQUENCE [LARGE SCALE GENOMIC DNA]</scope>
    <source>
        <strain evidence="1 2">9006-11</strain>
    </source>
</reference>
<organism evidence="1 2">
    <name type="scientific">Grifola frondosa</name>
    <name type="common">Maitake</name>
    <name type="synonym">Polyporus frondosus</name>
    <dbReference type="NCBI Taxonomy" id="5627"/>
    <lineage>
        <taxon>Eukaryota</taxon>
        <taxon>Fungi</taxon>
        <taxon>Dikarya</taxon>
        <taxon>Basidiomycota</taxon>
        <taxon>Agaricomycotina</taxon>
        <taxon>Agaricomycetes</taxon>
        <taxon>Polyporales</taxon>
        <taxon>Grifolaceae</taxon>
        <taxon>Grifola</taxon>
    </lineage>
</organism>
<dbReference type="AlphaFoldDB" id="A0A1C7M6C8"/>
<evidence type="ECO:0000313" key="2">
    <source>
        <dbReference type="Proteomes" id="UP000092993"/>
    </source>
</evidence>
<dbReference type="Proteomes" id="UP000092993">
    <property type="component" value="Unassembled WGS sequence"/>
</dbReference>
<dbReference type="EMBL" id="LUGG01000009">
    <property type="protein sequence ID" value="OBZ72523.1"/>
    <property type="molecule type" value="Genomic_DNA"/>
</dbReference>
<evidence type="ECO:0000313" key="1">
    <source>
        <dbReference type="EMBL" id="OBZ72523.1"/>
    </source>
</evidence>
<keyword evidence="2" id="KW-1185">Reference proteome</keyword>
<sequence length="119" mass="12719">MGSWISSGTPTFTSRMWTLLSQLHIDVRTDALRVRVTTADAISRLVAAMRTSTTSSECGAPRMLTDTINALQLDYEDQKHMLMLSGGPAGGQVVGGGVDGCSEHSPMVYDHMVQFDGAG</sequence>
<name>A0A1C7M6C8_GRIFR</name>
<gene>
    <name evidence="1" type="ORF">A0H81_08057</name>
</gene>